<keyword evidence="1" id="KW-1185">Reference proteome</keyword>
<dbReference type="AlphaFoldDB" id="A0A1I7WV88"/>
<sequence>MLEIMEQLELESMGFPGKSCISELEHNHSKCTTGIYPGILQSKKDKVRKEDVLNVLKIRYRTLCIFRKNGAIRRTGSSNGPTANTVCNYLGDAQHIRKVAEDAKLTQSPLLGSTGHLIRSSILIALLVGIFTTVY</sequence>
<name>A0A1I7WV88_HETBA</name>
<accession>A0A1I7WV88</accession>
<protein>
    <submittedName>
        <fullName evidence="2">RNA-directed DNA polymerase from mobile element jockey</fullName>
    </submittedName>
</protein>
<evidence type="ECO:0000313" key="2">
    <source>
        <dbReference type="WBParaSite" id="Hba_09063"/>
    </source>
</evidence>
<organism evidence="1 2">
    <name type="scientific">Heterorhabditis bacteriophora</name>
    <name type="common">Entomopathogenic nematode worm</name>
    <dbReference type="NCBI Taxonomy" id="37862"/>
    <lineage>
        <taxon>Eukaryota</taxon>
        <taxon>Metazoa</taxon>
        <taxon>Ecdysozoa</taxon>
        <taxon>Nematoda</taxon>
        <taxon>Chromadorea</taxon>
        <taxon>Rhabditida</taxon>
        <taxon>Rhabditina</taxon>
        <taxon>Rhabditomorpha</taxon>
        <taxon>Strongyloidea</taxon>
        <taxon>Heterorhabditidae</taxon>
        <taxon>Heterorhabditis</taxon>
    </lineage>
</organism>
<reference evidence="2" key="1">
    <citation type="submission" date="2016-11" db="UniProtKB">
        <authorList>
            <consortium name="WormBaseParasite"/>
        </authorList>
    </citation>
    <scope>IDENTIFICATION</scope>
</reference>
<proteinExistence type="predicted"/>
<dbReference type="WBParaSite" id="Hba_09063">
    <property type="protein sequence ID" value="Hba_09063"/>
    <property type="gene ID" value="Hba_09063"/>
</dbReference>
<evidence type="ECO:0000313" key="1">
    <source>
        <dbReference type="Proteomes" id="UP000095283"/>
    </source>
</evidence>
<dbReference type="Proteomes" id="UP000095283">
    <property type="component" value="Unplaced"/>
</dbReference>